<name>A0ACB9JZI0_9ASTR</name>
<keyword evidence="2" id="KW-1185">Reference proteome</keyword>
<accession>A0ACB9JZI0</accession>
<protein>
    <submittedName>
        <fullName evidence="1">Uncharacterized protein</fullName>
    </submittedName>
</protein>
<gene>
    <name evidence="1" type="ORF">L1987_06954</name>
</gene>
<dbReference type="EMBL" id="CM042019">
    <property type="protein sequence ID" value="KAI3825465.1"/>
    <property type="molecule type" value="Genomic_DNA"/>
</dbReference>
<comment type="caution">
    <text evidence="1">The sequence shown here is derived from an EMBL/GenBank/DDBJ whole genome shotgun (WGS) entry which is preliminary data.</text>
</comment>
<reference evidence="1 2" key="2">
    <citation type="journal article" date="2022" name="Mol. Ecol. Resour.">
        <title>The genomes of chicory, endive, great burdock and yacon provide insights into Asteraceae paleo-polyploidization history and plant inulin production.</title>
        <authorList>
            <person name="Fan W."/>
            <person name="Wang S."/>
            <person name="Wang H."/>
            <person name="Wang A."/>
            <person name="Jiang F."/>
            <person name="Liu H."/>
            <person name="Zhao H."/>
            <person name="Xu D."/>
            <person name="Zhang Y."/>
        </authorList>
    </citation>
    <scope>NUCLEOTIDE SEQUENCE [LARGE SCALE GENOMIC DNA]</scope>
    <source>
        <strain evidence="2">cv. Yunnan</strain>
        <tissue evidence="1">Leaves</tissue>
    </source>
</reference>
<organism evidence="1 2">
    <name type="scientific">Smallanthus sonchifolius</name>
    <dbReference type="NCBI Taxonomy" id="185202"/>
    <lineage>
        <taxon>Eukaryota</taxon>
        <taxon>Viridiplantae</taxon>
        <taxon>Streptophyta</taxon>
        <taxon>Embryophyta</taxon>
        <taxon>Tracheophyta</taxon>
        <taxon>Spermatophyta</taxon>
        <taxon>Magnoliopsida</taxon>
        <taxon>eudicotyledons</taxon>
        <taxon>Gunneridae</taxon>
        <taxon>Pentapetalae</taxon>
        <taxon>asterids</taxon>
        <taxon>campanulids</taxon>
        <taxon>Asterales</taxon>
        <taxon>Asteraceae</taxon>
        <taxon>Asteroideae</taxon>
        <taxon>Heliantheae alliance</taxon>
        <taxon>Millerieae</taxon>
        <taxon>Smallanthus</taxon>
    </lineage>
</organism>
<evidence type="ECO:0000313" key="2">
    <source>
        <dbReference type="Proteomes" id="UP001056120"/>
    </source>
</evidence>
<sequence length="179" mass="20520">MLGFLRDLWRDGWNDGCSRSWFFSRSSKDDLSFVCEDPALCIDFWADTVTVVRVEVLRSKLVGQWYRQLYDVHGVFSLEIRDLANTVGLRARSSLKQDLTGNEDDEDFRPWRRRLLSAMKMKVLFAFTWSSAVRASMFLLLLAISLCLLLVSINFTNLVAGIKTSKKGNSSVCCKDSRE</sequence>
<reference evidence="2" key="1">
    <citation type="journal article" date="2022" name="Mol. Ecol. Resour.">
        <title>The genomes of chicory, endive, great burdock and yacon provide insights into Asteraceae palaeo-polyploidization history and plant inulin production.</title>
        <authorList>
            <person name="Fan W."/>
            <person name="Wang S."/>
            <person name="Wang H."/>
            <person name="Wang A."/>
            <person name="Jiang F."/>
            <person name="Liu H."/>
            <person name="Zhao H."/>
            <person name="Xu D."/>
            <person name="Zhang Y."/>
        </authorList>
    </citation>
    <scope>NUCLEOTIDE SEQUENCE [LARGE SCALE GENOMIC DNA]</scope>
    <source>
        <strain evidence="2">cv. Yunnan</strain>
    </source>
</reference>
<evidence type="ECO:0000313" key="1">
    <source>
        <dbReference type="EMBL" id="KAI3825465.1"/>
    </source>
</evidence>
<dbReference type="Proteomes" id="UP001056120">
    <property type="component" value="Linkage Group LG02"/>
</dbReference>
<proteinExistence type="predicted"/>